<feature type="compositionally biased region" description="Basic and acidic residues" evidence="1">
    <location>
        <begin position="1"/>
        <end position="17"/>
    </location>
</feature>
<evidence type="ECO:0000313" key="3">
    <source>
        <dbReference type="Proteomes" id="UP000177053"/>
    </source>
</evidence>
<organism evidence="2 3">
    <name type="scientific">Candidatus Woesebacteria bacterium RBG_16_34_12</name>
    <dbReference type="NCBI Taxonomy" id="1802480"/>
    <lineage>
        <taxon>Bacteria</taxon>
        <taxon>Candidatus Woeseibacteriota</taxon>
    </lineage>
</organism>
<sequence>MKEVDHSKTVRSEEHRIQAPPGKETTPKGDIIGGLKIGDNYYLVCDGDLEDQFSIKPCSKEEHTKTLVTFPSECTKSYDAHPDAKPLFVQVGLKPVDIDMYERADSGMTQPKISFHGKNAITGDAVSIPVSYRELHNLFFDPTDSNERDLADFDIFNTTKHQQILVILRSEENPTLIFFRPEETDYTPKQGFITFLTDLRQDMIANATPLQSRVNQTIEEAVTTGHLDFEDPEDTPAQKRQRRLLLELYKVKVLILAGEVRYEDDSRLVELVPFLQEDTKIKKIWDKIFGVKPKVLLQNKMFKALLTAENEALTLTSLKASGKEEQGSEQIKARDISDIVTIATGRRPDIGKTRIGAKTPASVITEIEYPRIHYKQNILYRTPLPVEAEKKPVKTKNRRPVCLPETDFPDVRSIRFENMSLEDLHGFIGDELLRVSSVYTGLDPRDLQPEHSDYHYYLLRRLHKACEAAKKKSRTESYLQRYHFVNDVVSNLYNRTSDIDAFGVRGVPFVHAISGSDFQNYGSKVIHSMFSWEKVTNVRKKVGDGATLDDIKGYVTGIDSYDVNETRDHFNELMSYCESARSARNWGDTKVLLVLDAFLKTQMIYPFYSQWHQVLDQFDTDPPKDQTIQHQFAKITGRLSEQLNKIIERESQVRAVNQDFWRTVDFRNRSDLFQ</sequence>
<gene>
    <name evidence="2" type="ORF">A2Z22_03840</name>
</gene>
<name>A0A1F7X7B2_9BACT</name>
<accession>A0A1F7X7B2</accession>
<protein>
    <submittedName>
        <fullName evidence="2">Uncharacterized protein</fullName>
    </submittedName>
</protein>
<dbReference type="EMBL" id="MGFS01000027">
    <property type="protein sequence ID" value="OGM10972.1"/>
    <property type="molecule type" value="Genomic_DNA"/>
</dbReference>
<evidence type="ECO:0000313" key="2">
    <source>
        <dbReference type="EMBL" id="OGM10972.1"/>
    </source>
</evidence>
<evidence type="ECO:0000256" key="1">
    <source>
        <dbReference type="SAM" id="MobiDB-lite"/>
    </source>
</evidence>
<reference evidence="2 3" key="1">
    <citation type="journal article" date="2016" name="Nat. Commun.">
        <title>Thousands of microbial genomes shed light on interconnected biogeochemical processes in an aquifer system.</title>
        <authorList>
            <person name="Anantharaman K."/>
            <person name="Brown C.T."/>
            <person name="Hug L.A."/>
            <person name="Sharon I."/>
            <person name="Castelle C.J."/>
            <person name="Probst A.J."/>
            <person name="Thomas B.C."/>
            <person name="Singh A."/>
            <person name="Wilkins M.J."/>
            <person name="Karaoz U."/>
            <person name="Brodie E.L."/>
            <person name="Williams K.H."/>
            <person name="Hubbard S.S."/>
            <person name="Banfield J.F."/>
        </authorList>
    </citation>
    <scope>NUCLEOTIDE SEQUENCE [LARGE SCALE GENOMIC DNA]</scope>
</reference>
<dbReference type="Proteomes" id="UP000177053">
    <property type="component" value="Unassembled WGS sequence"/>
</dbReference>
<comment type="caution">
    <text evidence="2">The sequence shown here is derived from an EMBL/GenBank/DDBJ whole genome shotgun (WGS) entry which is preliminary data.</text>
</comment>
<proteinExistence type="predicted"/>
<feature type="region of interest" description="Disordered" evidence="1">
    <location>
        <begin position="1"/>
        <end position="30"/>
    </location>
</feature>
<dbReference type="AlphaFoldDB" id="A0A1F7X7B2"/>